<keyword evidence="2" id="KW-0804">Transcription</keyword>
<dbReference type="InterPro" id="IPR057727">
    <property type="entry name" value="WCX_dom"/>
</dbReference>
<dbReference type="OrthoDB" id="9815009at2"/>
<sequence>MRAGRLIAIVLLMQNNGKMTSKALAEKLEVSERTIIRDMESLSEAGVPVYAERGLHGGWKLSEGYRTNLTGIHAEELASLLMSNHPDLLGDLGIQKHFDAAFQKLLAASPAEVRLSAAAARQKIHIDGAGWHATNESVPCLSIVQEAVWEERILRISYQRDNGVLDRIVHPLGLVAKRNVWYFVAEVEGELRTYRISRLLEAEQLEDSFVRPPGFDLASYWEQSTEEFKQRLPRYPAKVKVLESLISRLSKERYIKIGHREEPAKNGWIEVEIEFETLESACELVLSFGPRIEVLAPAELRTRVMAEVKAMSMLYAPL</sequence>
<dbReference type="RefSeq" id="WP_114381904.1">
    <property type="nucleotide sequence ID" value="NZ_QPJD01000012.1"/>
</dbReference>
<dbReference type="InterPro" id="IPR001034">
    <property type="entry name" value="DeoR_HTH"/>
</dbReference>
<dbReference type="Proteomes" id="UP000252415">
    <property type="component" value="Unassembled WGS sequence"/>
</dbReference>
<dbReference type="PROSITE" id="PS51000">
    <property type="entry name" value="HTH_DEOR_2"/>
    <property type="match status" value="1"/>
</dbReference>
<dbReference type="InterPro" id="IPR013196">
    <property type="entry name" value="HTH_11"/>
</dbReference>
<dbReference type="PANTHER" id="PTHR34580:SF1">
    <property type="entry name" value="PROTEIN PAFC"/>
    <property type="match status" value="1"/>
</dbReference>
<comment type="caution">
    <text evidence="4">The sequence shown here is derived from an EMBL/GenBank/DDBJ whole genome shotgun (WGS) entry which is preliminary data.</text>
</comment>
<keyword evidence="4" id="KW-0238">DNA-binding</keyword>
<dbReference type="Pfam" id="PF25583">
    <property type="entry name" value="WCX"/>
    <property type="match status" value="1"/>
</dbReference>
<feature type="domain" description="HTH deoR-type" evidence="3">
    <location>
        <begin position="2"/>
        <end position="61"/>
    </location>
</feature>
<dbReference type="GO" id="GO:0003700">
    <property type="term" value="F:DNA-binding transcription factor activity"/>
    <property type="evidence" value="ECO:0007669"/>
    <property type="project" value="InterPro"/>
</dbReference>
<dbReference type="SUPFAM" id="SSF46785">
    <property type="entry name" value="Winged helix' DNA-binding domain"/>
    <property type="match status" value="1"/>
</dbReference>
<keyword evidence="1" id="KW-0805">Transcription regulation</keyword>
<dbReference type="GO" id="GO:0003677">
    <property type="term" value="F:DNA binding"/>
    <property type="evidence" value="ECO:0007669"/>
    <property type="project" value="UniProtKB-KW"/>
</dbReference>
<dbReference type="Pfam" id="PF13280">
    <property type="entry name" value="WYL"/>
    <property type="match status" value="1"/>
</dbReference>
<accession>A0A368VTJ1</accession>
<proteinExistence type="predicted"/>
<gene>
    <name evidence="4" type="ORF">DFP97_112237</name>
</gene>
<evidence type="ECO:0000256" key="2">
    <source>
        <dbReference type="ARBA" id="ARBA00023163"/>
    </source>
</evidence>
<reference evidence="4 5" key="1">
    <citation type="submission" date="2018-07" db="EMBL/GenBank/DDBJ databases">
        <title>Genomic Encyclopedia of Type Strains, Phase III (KMG-III): the genomes of soil and plant-associated and newly described type strains.</title>
        <authorList>
            <person name="Whitman W."/>
        </authorList>
    </citation>
    <scope>NUCLEOTIDE SEQUENCE [LARGE SCALE GENOMIC DNA]</scope>
    <source>
        <strain evidence="4 5">CECT 7506</strain>
    </source>
</reference>
<dbReference type="InterPro" id="IPR036390">
    <property type="entry name" value="WH_DNA-bd_sf"/>
</dbReference>
<evidence type="ECO:0000313" key="4">
    <source>
        <dbReference type="EMBL" id="RCW44371.1"/>
    </source>
</evidence>
<dbReference type="PANTHER" id="PTHR34580">
    <property type="match status" value="1"/>
</dbReference>
<dbReference type="Pfam" id="PF08279">
    <property type="entry name" value="HTH_11"/>
    <property type="match status" value="1"/>
</dbReference>
<dbReference type="EMBL" id="QPJD01000012">
    <property type="protein sequence ID" value="RCW44371.1"/>
    <property type="molecule type" value="Genomic_DNA"/>
</dbReference>
<protein>
    <submittedName>
        <fullName evidence="4">Putative DNA-binding transcriptional regulator YafY</fullName>
    </submittedName>
</protein>
<evidence type="ECO:0000313" key="5">
    <source>
        <dbReference type="Proteomes" id="UP000252415"/>
    </source>
</evidence>
<keyword evidence="5" id="KW-1185">Reference proteome</keyword>
<evidence type="ECO:0000259" key="3">
    <source>
        <dbReference type="PROSITE" id="PS51000"/>
    </source>
</evidence>
<dbReference type="Gene3D" id="1.10.10.10">
    <property type="entry name" value="Winged helix-like DNA-binding domain superfamily/Winged helix DNA-binding domain"/>
    <property type="match status" value="1"/>
</dbReference>
<organism evidence="4 5">
    <name type="scientific">Paenibacillus prosopidis</name>
    <dbReference type="NCBI Taxonomy" id="630520"/>
    <lineage>
        <taxon>Bacteria</taxon>
        <taxon>Bacillati</taxon>
        <taxon>Bacillota</taxon>
        <taxon>Bacilli</taxon>
        <taxon>Bacillales</taxon>
        <taxon>Paenibacillaceae</taxon>
        <taxon>Paenibacillus</taxon>
    </lineage>
</organism>
<dbReference type="InterPro" id="IPR051534">
    <property type="entry name" value="CBASS_pafABC_assoc_protein"/>
</dbReference>
<dbReference type="AlphaFoldDB" id="A0A368VTJ1"/>
<dbReference type="InterPro" id="IPR026881">
    <property type="entry name" value="WYL_dom"/>
</dbReference>
<evidence type="ECO:0000256" key="1">
    <source>
        <dbReference type="ARBA" id="ARBA00023015"/>
    </source>
</evidence>
<dbReference type="InterPro" id="IPR036388">
    <property type="entry name" value="WH-like_DNA-bd_sf"/>
</dbReference>
<dbReference type="PROSITE" id="PS52050">
    <property type="entry name" value="WYL"/>
    <property type="match status" value="1"/>
</dbReference>
<name>A0A368VTJ1_9BACL</name>